<evidence type="ECO:0000256" key="7">
    <source>
        <dbReference type="ARBA" id="ARBA00049348"/>
    </source>
</evidence>
<gene>
    <name evidence="11" type="ORF">GGG87_04765</name>
</gene>
<dbReference type="GO" id="GO:0032259">
    <property type="term" value="P:methylation"/>
    <property type="evidence" value="ECO:0007669"/>
    <property type="project" value="UniProtKB-KW"/>
</dbReference>
<comment type="similarity">
    <text evidence="8">Belongs to the MGMT family.</text>
</comment>
<keyword evidence="5 8" id="KW-0227">DNA damage</keyword>
<feature type="domain" description="Methylguanine DNA methyltransferase ribonuclease-like" evidence="10">
    <location>
        <begin position="3"/>
        <end position="74"/>
    </location>
</feature>
<dbReference type="Proteomes" id="UP000435060">
    <property type="component" value="Unassembled WGS sequence"/>
</dbReference>
<dbReference type="NCBIfam" id="TIGR00589">
    <property type="entry name" value="ogt"/>
    <property type="match status" value="1"/>
</dbReference>
<feature type="active site" description="Nucleophile; methyl group acceptor" evidence="8">
    <location>
        <position position="129"/>
    </location>
</feature>
<dbReference type="Pfam" id="PF02870">
    <property type="entry name" value="Methyltransf_1N"/>
    <property type="match status" value="1"/>
</dbReference>
<evidence type="ECO:0000256" key="2">
    <source>
        <dbReference type="ARBA" id="ARBA00022490"/>
    </source>
</evidence>
<dbReference type="InterPro" id="IPR023546">
    <property type="entry name" value="MGMT"/>
</dbReference>
<dbReference type="Gene3D" id="1.10.10.10">
    <property type="entry name" value="Winged helix-like DNA-binding domain superfamily/Winged helix DNA-binding domain"/>
    <property type="match status" value="1"/>
</dbReference>
<dbReference type="Pfam" id="PF01035">
    <property type="entry name" value="DNA_binding_1"/>
    <property type="match status" value="1"/>
</dbReference>
<comment type="catalytic activity">
    <reaction evidence="1 8">
        <text>a 4-O-methyl-thymidine in DNA + L-cysteinyl-[protein] = a thymidine in DNA + S-methyl-L-cysteinyl-[protein]</text>
        <dbReference type="Rhea" id="RHEA:53428"/>
        <dbReference type="Rhea" id="RHEA-COMP:10131"/>
        <dbReference type="Rhea" id="RHEA-COMP:10132"/>
        <dbReference type="Rhea" id="RHEA-COMP:13555"/>
        <dbReference type="Rhea" id="RHEA-COMP:13556"/>
        <dbReference type="ChEBI" id="CHEBI:29950"/>
        <dbReference type="ChEBI" id="CHEBI:82612"/>
        <dbReference type="ChEBI" id="CHEBI:137386"/>
        <dbReference type="ChEBI" id="CHEBI:137387"/>
        <dbReference type="EC" id="2.1.1.63"/>
    </reaction>
</comment>
<evidence type="ECO:0000256" key="1">
    <source>
        <dbReference type="ARBA" id="ARBA00001286"/>
    </source>
</evidence>
<comment type="subcellular location">
    <subcellularLocation>
        <location evidence="8">Cytoplasm</location>
    </subcellularLocation>
</comment>
<dbReference type="InterPro" id="IPR036217">
    <property type="entry name" value="MethylDNA_cys_MeTrfase_DNAb"/>
</dbReference>
<dbReference type="Gene3D" id="3.30.160.70">
    <property type="entry name" value="Methylated DNA-protein cysteine methyltransferase domain"/>
    <property type="match status" value="1"/>
</dbReference>
<dbReference type="InterPro" id="IPR036388">
    <property type="entry name" value="WH-like_DNA-bd_sf"/>
</dbReference>
<keyword evidence="4 8" id="KW-0808">Transferase</keyword>
<evidence type="ECO:0000256" key="6">
    <source>
        <dbReference type="ARBA" id="ARBA00023204"/>
    </source>
</evidence>
<evidence type="ECO:0000313" key="11">
    <source>
        <dbReference type="EMBL" id="MTB64305.1"/>
    </source>
</evidence>
<name>A0ABW9R442_9STRE</name>
<comment type="miscellaneous">
    <text evidence="8">This enzyme catalyzes only one turnover and therefore is not strictly catalytic. According to one definition, an enzyme is a biocatalyst that acts repeatedly and over many reaction cycles.</text>
</comment>
<dbReference type="SUPFAM" id="SSF46767">
    <property type="entry name" value="Methylated DNA-protein cysteine methyltransferase, C-terminal domain"/>
    <property type="match status" value="1"/>
</dbReference>
<evidence type="ECO:0000256" key="4">
    <source>
        <dbReference type="ARBA" id="ARBA00022679"/>
    </source>
</evidence>
<dbReference type="InterPro" id="IPR014048">
    <property type="entry name" value="MethylDNA_cys_MeTrfase_DNA-bd"/>
</dbReference>
<protein>
    <recommendedName>
        <fullName evidence="8">Methylated-DNA--protein-cysteine methyltransferase</fullName>
        <ecNumber evidence="8">2.1.1.63</ecNumber>
    </recommendedName>
    <alternativeName>
        <fullName evidence="8">6-O-methylguanine-DNA methyltransferase</fullName>
        <shortName evidence="8">MGMT</shortName>
    </alternativeName>
    <alternativeName>
        <fullName evidence="8">O-6-methylguanine-DNA-alkyltransferase</fullName>
    </alternativeName>
</protein>
<evidence type="ECO:0000259" key="9">
    <source>
        <dbReference type="Pfam" id="PF01035"/>
    </source>
</evidence>
<proteinExistence type="inferred from homology"/>
<comment type="caution">
    <text evidence="11">The sequence shown here is derived from an EMBL/GenBank/DDBJ whole genome shotgun (WGS) entry which is preliminary data.</text>
</comment>
<dbReference type="PROSITE" id="PS00374">
    <property type="entry name" value="MGMT"/>
    <property type="match status" value="1"/>
</dbReference>
<dbReference type="InterPro" id="IPR001497">
    <property type="entry name" value="MethylDNA_cys_MeTrfase_AS"/>
</dbReference>
<keyword evidence="6 8" id="KW-0234">DNA repair</keyword>
<keyword evidence="2 8" id="KW-0963">Cytoplasm</keyword>
<dbReference type="PANTHER" id="PTHR10815:SF5">
    <property type="entry name" value="METHYLATED-DNA--PROTEIN-CYSTEINE METHYLTRANSFERASE"/>
    <property type="match status" value="1"/>
</dbReference>
<dbReference type="EMBL" id="WLCG01000006">
    <property type="protein sequence ID" value="MTB64305.1"/>
    <property type="molecule type" value="Genomic_DNA"/>
</dbReference>
<reference evidence="11 12" key="1">
    <citation type="submission" date="2019-11" db="EMBL/GenBank/DDBJ databases">
        <title>Streptococcis sp. isolated from the respiratory tract of Marmot.</title>
        <authorList>
            <person name="Zhang G."/>
        </authorList>
    </citation>
    <scope>NUCLEOTIDE SEQUENCE [LARGE SCALE GENOMIC DNA]</scope>
    <source>
        <strain evidence="12">zg-86</strain>
    </source>
</reference>
<keyword evidence="3 8" id="KW-0489">Methyltransferase</keyword>
<evidence type="ECO:0000259" key="10">
    <source>
        <dbReference type="Pfam" id="PF02870"/>
    </source>
</evidence>
<dbReference type="RefSeq" id="WP_154608398.1">
    <property type="nucleotide sequence ID" value="NZ_CP072115.1"/>
</dbReference>
<dbReference type="SUPFAM" id="SSF53155">
    <property type="entry name" value="Methylated DNA-protein cysteine methyltransferase domain"/>
    <property type="match status" value="1"/>
</dbReference>
<dbReference type="EC" id="2.1.1.63" evidence="8"/>
<dbReference type="InterPro" id="IPR008332">
    <property type="entry name" value="MethylG_MeTrfase_N"/>
</dbReference>
<evidence type="ECO:0000256" key="3">
    <source>
        <dbReference type="ARBA" id="ARBA00022603"/>
    </source>
</evidence>
<organism evidence="11 12">
    <name type="scientific">Streptococcus zhangguiae</name>
    <dbReference type="NCBI Taxonomy" id="2664091"/>
    <lineage>
        <taxon>Bacteria</taxon>
        <taxon>Bacillati</taxon>
        <taxon>Bacillota</taxon>
        <taxon>Bacilli</taxon>
        <taxon>Lactobacillales</taxon>
        <taxon>Streptococcaceae</taxon>
        <taxon>Streptococcus</taxon>
    </lineage>
</organism>
<comment type="catalytic activity">
    <reaction evidence="7 8">
        <text>a 6-O-methyl-2'-deoxyguanosine in DNA + L-cysteinyl-[protein] = S-methyl-L-cysteinyl-[protein] + a 2'-deoxyguanosine in DNA</text>
        <dbReference type="Rhea" id="RHEA:24000"/>
        <dbReference type="Rhea" id="RHEA-COMP:10131"/>
        <dbReference type="Rhea" id="RHEA-COMP:10132"/>
        <dbReference type="Rhea" id="RHEA-COMP:11367"/>
        <dbReference type="Rhea" id="RHEA-COMP:11368"/>
        <dbReference type="ChEBI" id="CHEBI:29950"/>
        <dbReference type="ChEBI" id="CHEBI:82612"/>
        <dbReference type="ChEBI" id="CHEBI:85445"/>
        <dbReference type="ChEBI" id="CHEBI:85448"/>
        <dbReference type="EC" id="2.1.1.63"/>
    </reaction>
</comment>
<keyword evidence="12" id="KW-1185">Reference proteome</keyword>
<accession>A0ABW9R442</accession>
<dbReference type="HAMAP" id="MF_00772">
    <property type="entry name" value="OGT"/>
    <property type="match status" value="1"/>
</dbReference>
<evidence type="ECO:0000256" key="8">
    <source>
        <dbReference type="HAMAP-Rule" id="MF_00772"/>
    </source>
</evidence>
<dbReference type="InterPro" id="IPR036631">
    <property type="entry name" value="MGMT_N_sf"/>
</dbReference>
<sequence>MYYKCLYSSPLGELSIIATDKGLRGIWFENQQHFERGITEKPIMTEHPVLRQAVSLLDDYFAGRTVDVSTLALDVPATPFQETVWQVLQEIPGGQTMTYGQIAKRLGMASGQAVGGAVGKNPVAILIPCHRVVGSKGQLTGYAAGLEKKIWLLTHESSMKKEDNTC</sequence>
<dbReference type="CDD" id="cd06445">
    <property type="entry name" value="ATase"/>
    <property type="match status" value="1"/>
</dbReference>
<evidence type="ECO:0000256" key="5">
    <source>
        <dbReference type="ARBA" id="ARBA00022763"/>
    </source>
</evidence>
<feature type="domain" description="Methylated-DNA-[protein]-cysteine S-methyltransferase DNA binding" evidence="9">
    <location>
        <begin position="79"/>
        <end position="157"/>
    </location>
</feature>
<dbReference type="PANTHER" id="PTHR10815">
    <property type="entry name" value="METHYLATED-DNA--PROTEIN-CYSTEINE METHYLTRANSFERASE"/>
    <property type="match status" value="1"/>
</dbReference>
<evidence type="ECO:0000313" key="12">
    <source>
        <dbReference type="Proteomes" id="UP000435060"/>
    </source>
</evidence>
<comment type="function">
    <text evidence="8">Involved in the cellular defense against the biological effects of O6-methylguanine (O6-MeG) and O4-methylthymine (O4-MeT) in DNA. Repairs the methylated nucleobase in DNA by stoichiometrically transferring the methyl group to a cysteine residue in the enzyme. This is a suicide reaction: the enzyme is irreversibly inactivated.</text>
</comment>
<dbReference type="GO" id="GO:0003908">
    <property type="term" value="F:methylated-DNA-[protein]-cysteine S-methyltransferase activity"/>
    <property type="evidence" value="ECO:0007669"/>
    <property type="project" value="UniProtKB-EC"/>
</dbReference>